<accession>A0A4Q0SX85</accession>
<dbReference type="PANTHER" id="PTHR47751">
    <property type="entry name" value="SUPERFAMILY HYDROLASE, PUTATIVE (AFU_ORTHOLOGUE AFUA_2G16580)-RELATED"/>
    <property type="match status" value="1"/>
</dbReference>
<keyword evidence="3" id="KW-1185">Reference proteome</keyword>
<dbReference type="PANTHER" id="PTHR47751:SF2">
    <property type="entry name" value="DLTD N-TERMINAL DOMAIN PROTEIN (AFU_ORTHOLOGUE AFUA_8G00380)-RELATED"/>
    <property type="match status" value="1"/>
</dbReference>
<protein>
    <submittedName>
        <fullName evidence="2">Hydrolase of the alpha/beta superfamily</fullName>
    </submittedName>
</protein>
<dbReference type="Pfam" id="PF02129">
    <property type="entry name" value="Peptidase_S15"/>
    <property type="match status" value="1"/>
</dbReference>
<dbReference type="InterPro" id="IPR000383">
    <property type="entry name" value="Xaa-Pro-like_dom"/>
</dbReference>
<dbReference type="AlphaFoldDB" id="A0A4Q0SX85"/>
<reference evidence="2 3" key="1">
    <citation type="submission" date="2018-11" db="EMBL/GenBank/DDBJ databases">
        <authorList>
            <person name="Mardanov A.V."/>
            <person name="Ravin N.V."/>
            <person name="Dedysh S.N."/>
        </authorList>
    </citation>
    <scope>NUCLEOTIDE SEQUENCE [LARGE SCALE GENOMIC DNA]</scope>
    <source>
        <strain evidence="2 3">AF10</strain>
    </source>
</reference>
<sequence>MPRLEIDPIAQARDMKMAITFAQSFEHFESKRLGLWGTSFSGSHVLAVAAYDKRIKAVVSQVPWISGVEVVLRTGGLPLMEAFQQVIDSEWSKVLAGEPSPTVVLGRTKDDPSTEFSLFRDDDAMNYFANGPMGTPASWVNGLTLRSLAYFLDHDILAHAKRISPTPLMMILASEDKTMPVEPAYDFFQAALEPKEVVAIPGGHYDIYMPDRTFTQATEAAVRWFKSHL</sequence>
<keyword evidence="2" id="KW-0378">Hydrolase</keyword>
<feature type="domain" description="Xaa-Pro dipeptidyl-peptidase-like" evidence="1">
    <location>
        <begin position="11"/>
        <end position="205"/>
    </location>
</feature>
<evidence type="ECO:0000313" key="2">
    <source>
        <dbReference type="EMBL" id="RXH55437.1"/>
    </source>
</evidence>
<comment type="caution">
    <text evidence="2">The sequence shown here is derived from an EMBL/GenBank/DDBJ whole genome shotgun (WGS) entry which is preliminary data.</text>
</comment>
<organism evidence="2 3">
    <name type="scientific">Granulicella sibirica</name>
    <dbReference type="NCBI Taxonomy" id="2479048"/>
    <lineage>
        <taxon>Bacteria</taxon>
        <taxon>Pseudomonadati</taxon>
        <taxon>Acidobacteriota</taxon>
        <taxon>Terriglobia</taxon>
        <taxon>Terriglobales</taxon>
        <taxon>Acidobacteriaceae</taxon>
        <taxon>Granulicella</taxon>
    </lineage>
</organism>
<dbReference type="EMBL" id="RDSM01000002">
    <property type="protein sequence ID" value="RXH55437.1"/>
    <property type="molecule type" value="Genomic_DNA"/>
</dbReference>
<dbReference type="InterPro" id="IPR029058">
    <property type="entry name" value="AB_hydrolase_fold"/>
</dbReference>
<dbReference type="Proteomes" id="UP000289437">
    <property type="component" value="Unassembled WGS sequence"/>
</dbReference>
<reference evidence="3" key="2">
    <citation type="submission" date="2019-02" db="EMBL/GenBank/DDBJ databases">
        <title>Granulicella sibirica sp. nov., a psychrotolerant acidobacterium isolated from an organic soil layer in forested tundra, West Siberia.</title>
        <authorList>
            <person name="Oshkin I.Y."/>
            <person name="Kulichevskaya I.S."/>
            <person name="Rijpstra W.I.C."/>
            <person name="Sinninghe Damste J.S."/>
            <person name="Rakitin A.L."/>
            <person name="Ravin N.V."/>
            <person name="Dedysh S.N."/>
        </authorList>
    </citation>
    <scope>NUCLEOTIDE SEQUENCE [LARGE SCALE GENOMIC DNA]</scope>
    <source>
        <strain evidence="3">AF10</strain>
    </source>
</reference>
<evidence type="ECO:0000259" key="1">
    <source>
        <dbReference type="Pfam" id="PF02129"/>
    </source>
</evidence>
<dbReference type="SUPFAM" id="SSF53474">
    <property type="entry name" value="alpha/beta-Hydrolases"/>
    <property type="match status" value="1"/>
</dbReference>
<evidence type="ECO:0000313" key="3">
    <source>
        <dbReference type="Proteomes" id="UP000289437"/>
    </source>
</evidence>
<dbReference type="Gene3D" id="3.40.50.1820">
    <property type="entry name" value="alpha/beta hydrolase"/>
    <property type="match status" value="1"/>
</dbReference>
<dbReference type="InterPro" id="IPR051411">
    <property type="entry name" value="Polyketide_trans_af380"/>
</dbReference>
<gene>
    <name evidence="2" type="ORF">GRAN_2294</name>
</gene>
<name>A0A4Q0SX85_9BACT</name>
<dbReference type="GO" id="GO:0016787">
    <property type="term" value="F:hydrolase activity"/>
    <property type="evidence" value="ECO:0007669"/>
    <property type="project" value="UniProtKB-KW"/>
</dbReference>
<proteinExistence type="predicted"/>